<dbReference type="Proteomes" id="UP001597158">
    <property type="component" value="Unassembled WGS sequence"/>
</dbReference>
<keyword evidence="1" id="KW-0812">Transmembrane</keyword>
<evidence type="ECO:0000256" key="1">
    <source>
        <dbReference type="SAM" id="Phobius"/>
    </source>
</evidence>
<feature type="transmembrane region" description="Helical" evidence="1">
    <location>
        <begin position="107"/>
        <end position="124"/>
    </location>
</feature>
<dbReference type="RefSeq" id="WP_232431670.1">
    <property type="nucleotide sequence ID" value="NZ_JARQZE010000012.1"/>
</dbReference>
<dbReference type="EMBL" id="JBHTMC010000032">
    <property type="protein sequence ID" value="MFD1265299.1"/>
    <property type="molecule type" value="Genomic_DNA"/>
</dbReference>
<organism evidence="2 3">
    <name type="scientific">Thauera mechernichensis</name>
    <dbReference type="NCBI Taxonomy" id="82788"/>
    <lineage>
        <taxon>Bacteria</taxon>
        <taxon>Pseudomonadati</taxon>
        <taxon>Pseudomonadota</taxon>
        <taxon>Betaproteobacteria</taxon>
        <taxon>Rhodocyclales</taxon>
        <taxon>Zoogloeaceae</taxon>
        <taxon>Thauera</taxon>
    </lineage>
</organism>
<keyword evidence="1" id="KW-1133">Transmembrane helix</keyword>
<name>A0ABW3WID5_9RHOO</name>
<protein>
    <submittedName>
        <fullName evidence="2">Uncharacterized protein</fullName>
    </submittedName>
</protein>
<feature type="transmembrane region" description="Helical" evidence="1">
    <location>
        <begin position="168"/>
        <end position="189"/>
    </location>
</feature>
<keyword evidence="3" id="KW-1185">Reference proteome</keyword>
<proteinExistence type="predicted"/>
<feature type="transmembrane region" description="Helical" evidence="1">
    <location>
        <begin position="81"/>
        <end position="101"/>
    </location>
</feature>
<feature type="transmembrane region" description="Helical" evidence="1">
    <location>
        <begin position="145"/>
        <end position="162"/>
    </location>
</feature>
<reference evidence="3" key="1">
    <citation type="journal article" date="2019" name="Int. J. Syst. Evol. Microbiol.">
        <title>The Global Catalogue of Microorganisms (GCM) 10K type strain sequencing project: providing services to taxonomists for standard genome sequencing and annotation.</title>
        <authorList>
            <consortium name="The Broad Institute Genomics Platform"/>
            <consortium name="The Broad Institute Genome Sequencing Center for Infectious Disease"/>
            <person name="Wu L."/>
            <person name="Ma J."/>
        </authorList>
    </citation>
    <scope>NUCLEOTIDE SEQUENCE [LARGE SCALE GENOMIC DNA]</scope>
    <source>
        <strain evidence="3">CCUG 48884</strain>
    </source>
</reference>
<comment type="caution">
    <text evidence="2">The sequence shown here is derived from an EMBL/GenBank/DDBJ whole genome shotgun (WGS) entry which is preliminary data.</text>
</comment>
<accession>A0ABW3WID5</accession>
<gene>
    <name evidence="2" type="ORF">ACFQ4M_17140</name>
</gene>
<evidence type="ECO:0000313" key="3">
    <source>
        <dbReference type="Proteomes" id="UP001597158"/>
    </source>
</evidence>
<evidence type="ECO:0000313" key="2">
    <source>
        <dbReference type="EMBL" id="MFD1265299.1"/>
    </source>
</evidence>
<sequence length="197" mass="21400">MRRWTRMALPPKALDRLAVLTPCTILLSTGLALAAAPLESAVMPTAGLASLCICTLLAHAWRRAPELACQRTGSDVRWVKAHIITHVVPVGFAFAHLSTGTTPAPDPAWIVGFALFFYSGRRTWLALEQAFKRPLYVIFRRGNSAMLITTTTLAVVGQLVDANAISSFVARVLSIYLIIHLALTGLAVARIDRDLGR</sequence>
<keyword evidence="1" id="KW-0472">Membrane</keyword>
<feature type="transmembrane region" description="Helical" evidence="1">
    <location>
        <begin position="42"/>
        <end position="61"/>
    </location>
</feature>